<dbReference type="EC" id="3.1.4.-" evidence="1"/>
<dbReference type="CDD" id="cd00841">
    <property type="entry name" value="MPP_YfcE"/>
    <property type="match status" value="1"/>
</dbReference>
<comment type="cofactor">
    <cofactor evidence="1">
        <name>a divalent metal cation</name>
        <dbReference type="ChEBI" id="CHEBI:60240"/>
    </cofactor>
</comment>
<accession>A0A371QV06</accession>
<evidence type="ECO:0000259" key="2">
    <source>
        <dbReference type="Pfam" id="PF12850"/>
    </source>
</evidence>
<dbReference type="NCBIfam" id="TIGR00040">
    <property type="entry name" value="yfcE"/>
    <property type="match status" value="1"/>
</dbReference>
<dbReference type="SUPFAM" id="SSF56300">
    <property type="entry name" value="Metallo-dependent phosphatases"/>
    <property type="match status" value="1"/>
</dbReference>
<comment type="similarity">
    <text evidence="1">Belongs to the metallophosphoesterase superfamily. YfcE family.</text>
</comment>
<reference evidence="5 6" key="1">
    <citation type="submission" date="2017-07" db="EMBL/GenBank/DDBJ databases">
        <title>Draft genome sequence of aerobic hyperthermophilic archaea, Pyrobaculum aerophilum YKB31 and YKB32.</title>
        <authorList>
            <person name="Mochizuki T."/>
            <person name="Berliner A.J."/>
            <person name="Yoshida-Takashima Y."/>
            <person name="Takaki Y."/>
            <person name="Nunoura T."/>
            <person name="Takai K."/>
        </authorList>
    </citation>
    <scope>NUCLEOTIDE SEQUENCE [LARGE SCALE GENOMIC DNA]</scope>
    <source>
        <strain evidence="3 6">YKB31</strain>
        <strain evidence="4 5">YKB32</strain>
    </source>
</reference>
<dbReference type="GO" id="GO:0016787">
    <property type="term" value="F:hydrolase activity"/>
    <property type="evidence" value="ECO:0007669"/>
    <property type="project" value="UniProtKB-UniRule"/>
</dbReference>
<organism evidence="3 6">
    <name type="scientific">Pyrobaculum aerophilum</name>
    <dbReference type="NCBI Taxonomy" id="13773"/>
    <lineage>
        <taxon>Archaea</taxon>
        <taxon>Thermoproteota</taxon>
        <taxon>Thermoprotei</taxon>
        <taxon>Thermoproteales</taxon>
        <taxon>Thermoproteaceae</taxon>
        <taxon>Pyrobaculum</taxon>
    </lineage>
</organism>
<dbReference type="OrthoDB" id="9959at2157"/>
<dbReference type="PANTHER" id="PTHR43165">
    <property type="entry name" value="METALLOPHOSPHOESTERASE"/>
    <property type="match status" value="1"/>
</dbReference>
<dbReference type="InterPro" id="IPR041802">
    <property type="entry name" value="MPP_YfcE"/>
</dbReference>
<evidence type="ECO:0000256" key="1">
    <source>
        <dbReference type="RuleBase" id="RU362039"/>
    </source>
</evidence>
<dbReference type="PANTHER" id="PTHR43165:SF1">
    <property type="entry name" value="PHOSPHODIESTERASE MJ0936"/>
    <property type="match status" value="1"/>
</dbReference>
<comment type="caution">
    <text evidence="3">The sequence shown here is derived from an EMBL/GenBank/DDBJ whole genome shotgun (WGS) entry which is preliminary data.</text>
</comment>
<dbReference type="Pfam" id="PF12850">
    <property type="entry name" value="Metallophos_2"/>
    <property type="match status" value="1"/>
</dbReference>
<dbReference type="InterPro" id="IPR000979">
    <property type="entry name" value="Phosphodiesterase_MJ0936/Vps29"/>
</dbReference>
<dbReference type="GO" id="GO:0046872">
    <property type="term" value="F:metal ion binding"/>
    <property type="evidence" value="ECO:0007669"/>
    <property type="project" value="UniProtKB-KW"/>
</dbReference>
<evidence type="ECO:0000313" key="5">
    <source>
        <dbReference type="Proteomes" id="UP000256877"/>
    </source>
</evidence>
<proteinExistence type="inferred from homology"/>
<evidence type="ECO:0000313" key="4">
    <source>
        <dbReference type="EMBL" id="RFA95057.1"/>
    </source>
</evidence>
<sequence>MLLVAVSDSHDNIAAIKKLGDAVRSRGVSLVIHAGDWVSPFTARFLREAVGEGVRVVGVWGNNEGERPYFLEVAKKFNVEIAGDAAELEVAGRKIAVYHGTSPVLLKALAESGLYDIVIYGHTHQAVIEKRERTLVVNPGELCGCLTGRSSYALINVEKLEVDLIYLT</sequence>
<dbReference type="Proteomes" id="UP000256877">
    <property type="component" value="Unassembled WGS sequence"/>
</dbReference>
<gene>
    <name evidence="3" type="ORF">CGL51_12445</name>
    <name evidence="4" type="ORF">CGL52_13425</name>
</gene>
<dbReference type="AlphaFoldDB" id="A0A371QV06"/>
<dbReference type="EMBL" id="NMUF01000064">
    <property type="protein sequence ID" value="RFA95057.1"/>
    <property type="molecule type" value="Genomic_DNA"/>
</dbReference>
<protein>
    <recommendedName>
        <fullName evidence="1">Phosphoesterase</fullName>
        <ecNumber evidence="1">3.1.4.-</ecNumber>
    </recommendedName>
</protein>
<dbReference type="EMBL" id="NMUE01000057">
    <property type="protein sequence ID" value="RFA93529.1"/>
    <property type="molecule type" value="Genomic_DNA"/>
</dbReference>
<evidence type="ECO:0000313" key="6">
    <source>
        <dbReference type="Proteomes" id="UP000257123"/>
    </source>
</evidence>
<dbReference type="InterPro" id="IPR024654">
    <property type="entry name" value="Calcineurin-like_PHP_lpxH"/>
</dbReference>
<dbReference type="Gene3D" id="3.60.21.10">
    <property type="match status" value="1"/>
</dbReference>
<dbReference type="RefSeq" id="WP_116421938.1">
    <property type="nucleotide sequence ID" value="NZ_NMUE01000057.1"/>
</dbReference>
<dbReference type="Proteomes" id="UP000257123">
    <property type="component" value="Unassembled WGS sequence"/>
</dbReference>
<name>A0A371QV06_9CREN</name>
<evidence type="ECO:0000313" key="3">
    <source>
        <dbReference type="EMBL" id="RFA93529.1"/>
    </source>
</evidence>
<keyword evidence="1" id="KW-0479">Metal-binding</keyword>
<dbReference type="InterPro" id="IPR053193">
    <property type="entry name" value="MetalloPDE_YfcE-like"/>
</dbReference>
<feature type="domain" description="Calcineurin-like phosphoesterase" evidence="2">
    <location>
        <begin position="1"/>
        <end position="159"/>
    </location>
</feature>
<dbReference type="InterPro" id="IPR029052">
    <property type="entry name" value="Metallo-depent_PP-like"/>
</dbReference>